<feature type="domain" description="CBS" evidence="4">
    <location>
        <begin position="284"/>
        <end position="343"/>
    </location>
</feature>
<dbReference type="PROSITE" id="PS50887">
    <property type="entry name" value="GGDEF"/>
    <property type="match status" value="1"/>
</dbReference>
<evidence type="ECO:0000259" key="2">
    <source>
        <dbReference type="PROSITE" id="PS50883"/>
    </source>
</evidence>
<proteinExistence type="predicted"/>
<dbReference type="InterPro" id="IPR043128">
    <property type="entry name" value="Rev_trsase/Diguanyl_cyclase"/>
</dbReference>
<feature type="domain" description="EAL" evidence="2">
    <location>
        <begin position="9"/>
        <end position="259"/>
    </location>
</feature>
<dbReference type="SMART" id="SM00052">
    <property type="entry name" value="EAL"/>
    <property type="match status" value="1"/>
</dbReference>
<evidence type="ECO:0000259" key="4">
    <source>
        <dbReference type="PROSITE" id="PS51371"/>
    </source>
</evidence>
<dbReference type="SMART" id="SM00267">
    <property type="entry name" value="GGDEF"/>
    <property type="match status" value="1"/>
</dbReference>
<feature type="region of interest" description="Disordered" evidence="1">
    <location>
        <begin position="592"/>
        <end position="616"/>
    </location>
</feature>
<feature type="domain" description="GGDEF" evidence="3">
    <location>
        <begin position="441"/>
        <end position="592"/>
    </location>
</feature>
<dbReference type="InterPro" id="IPR035919">
    <property type="entry name" value="EAL_sf"/>
</dbReference>
<dbReference type="NCBIfam" id="TIGR00254">
    <property type="entry name" value="GGDEF"/>
    <property type="match status" value="1"/>
</dbReference>
<dbReference type="InterPro" id="IPR000644">
    <property type="entry name" value="CBS_dom"/>
</dbReference>
<dbReference type="PROSITE" id="PS51371">
    <property type="entry name" value="CBS"/>
    <property type="match status" value="1"/>
</dbReference>
<dbReference type="PROSITE" id="PS50883">
    <property type="entry name" value="EAL"/>
    <property type="match status" value="1"/>
</dbReference>
<dbReference type="Pfam" id="PF00990">
    <property type="entry name" value="GGDEF"/>
    <property type="match status" value="1"/>
</dbReference>
<evidence type="ECO:0000259" key="3">
    <source>
        <dbReference type="PROSITE" id="PS50887"/>
    </source>
</evidence>
<dbReference type="CDD" id="cd01948">
    <property type="entry name" value="EAL"/>
    <property type="match status" value="1"/>
</dbReference>
<dbReference type="SUPFAM" id="SSF141868">
    <property type="entry name" value="EAL domain-like"/>
    <property type="match status" value="1"/>
</dbReference>
<dbReference type="InterPro" id="IPR046342">
    <property type="entry name" value="CBS_dom_sf"/>
</dbReference>
<dbReference type="EMBL" id="MLJW01000566">
    <property type="protein sequence ID" value="OIQ85125.1"/>
    <property type="molecule type" value="Genomic_DNA"/>
</dbReference>
<dbReference type="SUPFAM" id="SSF54631">
    <property type="entry name" value="CBS-domain pair"/>
    <property type="match status" value="1"/>
</dbReference>
<dbReference type="AlphaFoldDB" id="A0A1J5RAE3"/>
<sequence length="616" mass="68435">MTTLSMHADGRHCGAFQSVVRERRLRSVFQPLIDLRSRTFHGYEALIRGPADTALERPDQLFDAARACDQLAAFDQLCARTSIEGFVAQRLGGQLFINVTEALFDSGWFSQDSTLRWLHELGTQPSQLVLELLESDLLGEDSRALAEAQKLRELGYGLALDDLGQGFGRFAVWKRLRPRYLKIDRSFTASLADDPFKAAFVQSMLLLADASQSVVVAEGVESERDLLTLREIGVQMAQGYFIARPHAHPPAEPARVTRQALDKAQPALHALASRGSIEQSVLGLARRINPVHPNTKLESVLRLLETDADLMSVPVVDADGQALGIINRYVMADRLFRPHVRDLFGNKPCSLVMSRDVLRLEAKSSLQQASDLIADSSYRHATEGVLVTEQGQYRGLLLVGDLLRLVTEFQVQAARYANPLTLLPGNVPLNDCIDRWLREGNRFAAAYLDIDNFKAFNDRFGYRMGDEVILLLADLLKSRLTLGESFVGHIGGDDFMALLLSTHWEHALRQILQDFEDGVRGFFDDQTLVDGGYWSENRRGDAVFYPIPSLSIGALCVTPGMFDSHRDLSNVLAELKKAAKKLPGNQLFVDRRQQAPELAEPNAADSAPPALAYQRG</sequence>
<dbReference type="InterPro" id="IPR001633">
    <property type="entry name" value="EAL_dom"/>
</dbReference>
<dbReference type="SUPFAM" id="SSF55073">
    <property type="entry name" value="Nucleotide cyclase"/>
    <property type="match status" value="1"/>
</dbReference>
<gene>
    <name evidence="5" type="primary">cph2_55</name>
    <name evidence="5" type="ORF">GALL_330460</name>
</gene>
<protein>
    <submittedName>
        <fullName evidence="5">Phytochrome-like protein cph2</fullName>
    </submittedName>
</protein>
<organism evidence="5">
    <name type="scientific">mine drainage metagenome</name>
    <dbReference type="NCBI Taxonomy" id="410659"/>
    <lineage>
        <taxon>unclassified sequences</taxon>
        <taxon>metagenomes</taxon>
        <taxon>ecological metagenomes</taxon>
    </lineage>
</organism>
<reference evidence="5" key="1">
    <citation type="submission" date="2016-10" db="EMBL/GenBank/DDBJ databases">
        <title>Sequence of Gallionella enrichment culture.</title>
        <authorList>
            <person name="Poehlein A."/>
            <person name="Muehling M."/>
            <person name="Daniel R."/>
        </authorList>
    </citation>
    <scope>NUCLEOTIDE SEQUENCE</scope>
</reference>
<dbReference type="Gene3D" id="3.30.70.270">
    <property type="match status" value="1"/>
</dbReference>
<evidence type="ECO:0000313" key="5">
    <source>
        <dbReference type="EMBL" id="OIQ85125.1"/>
    </source>
</evidence>
<dbReference type="GO" id="GO:0071111">
    <property type="term" value="F:cyclic-guanylate-specific phosphodiesterase activity"/>
    <property type="evidence" value="ECO:0007669"/>
    <property type="project" value="InterPro"/>
</dbReference>
<name>A0A1J5RAE3_9ZZZZ</name>
<accession>A0A1J5RAE3</accession>
<dbReference type="Pfam" id="PF00563">
    <property type="entry name" value="EAL"/>
    <property type="match status" value="1"/>
</dbReference>
<dbReference type="InterPro" id="IPR050706">
    <property type="entry name" value="Cyclic-di-GMP_PDE-like"/>
</dbReference>
<dbReference type="PANTHER" id="PTHR33121:SF76">
    <property type="entry name" value="SIGNALING PROTEIN"/>
    <property type="match status" value="1"/>
</dbReference>
<dbReference type="Gene3D" id="3.10.580.10">
    <property type="entry name" value="CBS-domain"/>
    <property type="match status" value="1"/>
</dbReference>
<comment type="caution">
    <text evidence="5">The sequence shown here is derived from an EMBL/GenBank/DDBJ whole genome shotgun (WGS) entry which is preliminary data.</text>
</comment>
<dbReference type="Gene3D" id="3.20.20.450">
    <property type="entry name" value="EAL domain"/>
    <property type="match status" value="1"/>
</dbReference>
<dbReference type="InterPro" id="IPR029787">
    <property type="entry name" value="Nucleotide_cyclase"/>
</dbReference>
<dbReference type="Pfam" id="PF00571">
    <property type="entry name" value="CBS"/>
    <property type="match status" value="1"/>
</dbReference>
<dbReference type="PANTHER" id="PTHR33121">
    <property type="entry name" value="CYCLIC DI-GMP PHOSPHODIESTERASE PDEF"/>
    <property type="match status" value="1"/>
</dbReference>
<evidence type="ECO:0000256" key="1">
    <source>
        <dbReference type="SAM" id="MobiDB-lite"/>
    </source>
</evidence>
<dbReference type="CDD" id="cd01949">
    <property type="entry name" value="GGDEF"/>
    <property type="match status" value="1"/>
</dbReference>
<dbReference type="InterPro" id="IPR000160">
    <property type="entry name" value="GGDEF_dom"/>
</dbReference>